<name>A0AAW9QG59_9BURK</name>
<protein>
    <submittedName>
        <fullName evidence="2">Uncharacterized protein</fullName>
    </submittedName>
</protein>
<keyword evidence="1" id="KW-1133">Transmembrane helix</keyword>
<proteinExistence type="predicted"/>
<reference evidence="2 3" key="1">
    <citation type="submission" date="2024-02" db="EMBL/GenBank/DDBJ databases">
        <title>Genome sequence of Aquincola sp. MAHUQ-54.</title>
        <authorList>
            <person name="Huq M.A."/>
        </authorList>
    </citation>
    <scope>NUCLEOTIDE SEQUENCE [LARGE SCALE GENOMIC DNA]</scope>
    <source>
        <strain evidence="2 3">MAHUQ-54</strain>
    </source>
</reference>
<keyword evidence="1" id="KW-0812">Transmembrane</keyword>
<accession>A0AAW9QG59</accession>
<organism evidence="2 3">
    <name type="scientific">Aquincola agrisoli</name>
    <dbReference type="NCBI Taxonomy" id="3119538"/>
    <lineage>
        <taxon>Bacteria</taxon>
        <taxon>Pseudomonadati</taxon>
        <taxon>Pseudomonadota</taxon>
        <taxon>Betaproteobacteria</taxon>
        <taxon>Burkholderiales</taxon>
        <taxon>Sphaerotilaceae</taxon>
        <taxon>Aquincola</taxon>
    </lineage>
</organism>
<evidence type="ECO:0000313" key="3">
    <source>
        <dbReference type="Proteomes" id="UP001336250"/>
    </source>
</evidence>
<gene>
    <name evidence="2" type="ORF">V4F39_06955</name>
</gene>
<evidence type="ECO:0000313" key="2">
    <source>
        <dbReference type="EMBL" id="MEF7613645.1"/>
    </source>
</evidence>
<dbReference type="AlphaFoldDB" id="A0AAW9QG59"/>
<dbReference type="Proteomes" id="UP001336250">
    <property type="component" value="Unassembled WGS sequence"/>
</dbReference>
<keyword evidence="1" id="KW-0472">Membrane</keyword>
<keyword evidence="3" id="KW-1185">Reference proteome</keyword>
<sequence length="168" mass="18590">MTPLAVEFVEPSRWRRWLPVVVLAGGAAAAAVLTLDALSKRDERMTLQAQRSTWRDQQRAMAAAAAMPASAPPYATQAWKIVKIQSFDIDAVLRMIEHARQPGVRVTSLEIDPEGERASLELEAGARVAMVAYLDDLNAGLERPRWILTRAQWATGTAKLAARVEYRP</sequence>
<evidence type="ECO:0000256" key="1">
    <source>
        <dbReference type="SAM" id="Phobius"/>
    </source>
</evidence>
<feature type="transmembrane region" description="Helical" evidence="1">
    <location>
        <begin position="17"/>
        <end position="38"/>
    </location>
</feature>
<dbReference type="RefSeq" id="WP_332288586.1">
    <property type="nucleotide sequence ID" value="NZ_JAZIBG010000019.1"/>
</dbReference>
<comment type="caution">
    <text evidence="2">The sequence shown here is derived from an EMBL/GenBank/DDBJ whole genome shotgun (WGS) entry which is preliminary data.</text>
</comment>
<dbReference type="EMBL" id="JAZIBG010000019">
    <property type="protein sequence ID" value="MEF7613645.1"/>
    <property type="molecule type" value="Genomic_DNA"/>
</dbReference>